<gene>
    <name evidence="1" type="ordered locus">CHU_1977</name>
</gene>
<proteinExistence type="predicted"/>
<protein>
    <submittedName>
        <fullName evidence="1">Uncharacterized protein</fullName>
    </submittedName>
</protein>
<dbReference type="Proteomes" id="UP000001822">
    <property type="component" value="Chromosome"/>
</dbReference>
<evidence type="ECO:0000313" key="2">
    <source>
        <dbReference type="Proteomes" id="UP000001822"/>
    </source>
</evidence>
<reference evidence="1 2" key="1">
    <citation type="journal article" date="2007" name="Appl. Environ. Microbiol.">
        <title>Genome sequence of the cellulolytic gliding bacterium Cytophaga hutchinsonii.</title>
        <authorList>
            <person name="Xie G."/>
            <person name="Bruce D.C."/>
            <person name="Challacombe J.F."/>
            <person name="Chertkov O."/>
            <person name="Detter J.C."/>
            <person name="Gilna P."/>
            <person name="Han C.S."/>
            <person name="Lucas S."/>
            <person name="Misra M."/>
            <person name="Myers G.L."/>
            <person name="Richardson P."/>
            <person name="Tapia R."/>
            <person name="Thayer N."/>
            <person name="Thompson L.S."/>
            <person name="Brettin T.S."/>
            <person name="Henrissat B."/>
            <person name="Wilson D.B."/>
            <person name="McBride M.J."/>
        </authorList>
    </citation>
    <scope>NUCLEOTIDE SEQUENCE [LARGE SCALE GENOMIC DNA]</scope>
    <source>
        <strain evidence="2">ATCC 33406 / DSM 1761 / CIP 103989 / NBRC 15051 / NCIMB 9469 / D465</strain>
    </source>
</reference>
<dbReference type="EMBL" id="CP000383">
    <property type="protein sequence ID" value="ABG59243.1"/>
    <property type="molecule type" value="Genomic_DNA"/>
</dbReference>
<name>A0A6N4SSQ5_CYTH3</name>
<sequence>MVRFFNIFRKKPARMDTLHAAAEIFPLQAWMKYSMDPFERYDRMLKSSIEGGCILELIHRFQDKWLVKNQEIEVAFDAFACRQQSNAAYIAQLYFFVLAQLGYYRNEIIPVLLIYPMRAFYSATGSAAYNELLQFINDNLVDYKIISYEGLPPTVQMDWFKDYLERHQPLIDELFQQLVQENKK</sequence>
<organism evidence="1 2">
    <name type="scientific">Cytophaga hutchinsonii (strain ATCC 33406 / DSM 1761 / CIP 103989 / NBRC 15051 / NCIMB 9469 / D465)</name>
    <dbReference type="NCBI Taxonomy" id="269798"/>
    <lineage>
        <taxon>Bacteria</taxon>
        <taxon>Pseudomonadati</taxon>
        <taxon>Bacteroidota</taxon>
        <taxon>Cytophagia</taxon>
        <taxon>Cytophagales</taxon>
        <taxon>Cytophagaceae</taxon>
        <taxon>Cytophaga</taxon>
    </lineage>
</organism>
<evidence type="ECO:0000313" key="1">
    <source>
        <dbReference type="EMBL" id="ABG59243.1"/>
    </source>
</evidence>
<dbReference type="KEGG" id="chu:CHU_1977"/>
<dbReference type="AlphaFoldDB" id="A0A6N4SSQ5"/>
<accession>A0A6N4SSQ5</accession>
<keyword evidence="2" id="KW-1185">Reference proteome</keyword>
<dbReference type="RefSeq" id="WP_011585360.1">
    <property type="nucleotide sequence ID" value="NZ_FPJX01000003.1"/>
</dbReference>